<dbReference type="InterPro" id="IPR035251">
    <property type="entry name" value="ShlB_POTRA"/>
</dbReference>
<feature type="signal peptide" evidence="9">
    <location>
        <begin position="1"/>
        <end position="24"/>
    </location>
</feature>
<feature type="chain" id="PRO_5012898809" description="ShlB/FhaC/HecB family hemolysin secretion/activation protein" evidence="9">
    <location>
        <begin position="25"/>
        <end position="568"/>
    </location>
</feature>
<dbReference type="GO" id="GO:0009279">
    <property type="term" value="C:cell outer membrane"/>
    <property type="evidence" value="ECO:0007669"/>
    <property type="project" value="UniProtKB-SubCell"/>
</dbReference>
<evidence type="ECO:0000313" key="13">
    <source>
        <dbReference type="EMBL" id="OZI39064.1"/>
    </source>
</evidence>
<dbReference type="InterPro" id="IPR013686">
    <property type="entry name" value="Polypept-transport_assoc_ShlB"/>
</dbReference>
<dbReference type="Pfam" id="PF17287">
    <property type="entry name" value="POTRA_3"/>
    <property type="match status" value="1"/>
</dbReference>
<proteinExistence type="inferred from homology"/>
<evidence type="ECO:0000259" key="12">
    <source>
        <dbReference type="Pfam" id="PF17287"/>
    </source>
</evidence>
<accession>A0A261SNV2</accession>
<keyword evidence="5" id="KW-0813">Transport</keyword>
<comment type="caution">
    <text evidence="13">The sequence shown here is derived from an EMBL/GenBank/DDBJ whole genome shotgun (WGS) entry which is preliminary data.</text>
</comment>
<keyword evidence="6" id="KW-0472">Membrane</keyword>
<keyword evidence="5" id="KW-0406">Ion transport</keyword>
<evidence type="ECO:0008006" key="15">
    <source>
        <dbReference type="Google" id="ProtNLM"/>
    </source>
</evidence>
<dbReference type="Pfam" id="PF03865">
    <property type="entry name" value="ShlB"/>
    <property type="match status" value="1"/>
</dbReference>
<organism evidence="13 14">
    <name type="scientific">Bordetella genomosp. 1</name>
    <dbReference type="NCBI Taxonomy" id="1395607"/>
    <lineage>
        <taxon>Bacteria</taxon>
        <taxon>Pseudomonadati</taxon>
        <taxon>Pseudomonadota</taxon>
        <taxon>Betaproteobacteria</taxon>
        <taxon>Burkholderiales</taxon>
        <taxon>Alcaligenaceae</taxon>
        <taxon>Bordetella</taxon>
    </lineage>
</organism>
<evidence type="ECO:0000256" key="1">
    <source>
        <dbReference type="ARBA" id="ARBA00004442"/>
    </source>
</evidence>
<comment type="similarity">
    <text evidence="2">Belongs to the TPS (TC 1.B.20) family.</text>
</comment>
<dbReference type="OrthoDB" id="290122at2"/>
<dbReference type="Gene3D" id="3.10.20.310">
    <property type="entry name" value="membrane protein fhac"/>
    <property type="match status" value="1"/>
</dbReference>
<evidence type="ECO:0000259" key="10">
    <source>
        <dbReference type="Pfam" id="PF03865"/>
    </source>
</evidence>
<evidence type="ECO:0000313" key="14">
    <source>
        <dbReference type="Proteomes" id="UP000217005"/>
    </source>
</evidence>
<feature type="compositionally biased region" description="Basic and acidic residues" evidence="8">
    <location>
        <begin position="32"/>
        <end position="49"/>
    </location>
</feature>
<feature type="domain" description="Haemolysin activator HlyB C-terminal" evidence="10">
    <location>
        <begin position="219"/>
        <end position="532"/>
    </location>
</feature>
<dbReference type="PANTHER" id="PTHR34597:SF3">
    <property type="entry name" value="OUTER MEMBRANE TRANSPORTER CDIB"/>
    <property type="match status" value="1"/>
</dbReference>
<dbReference type="Pfam" id="PF08479">
    <property type="entry name" value="POTRA_2"/>
    <property type="match status" value="1"/>
</dbReference>
<dbReference type="GO" id="GO:0046819">
    <property type="term" value="P:protein secretion by the type V secretion system"/>
    <property type="evidence" value="ECO:0007669"/>
    <property type="project" value="TreeGrafter"/>
</dbReference>
<keyword evidence="7" id="KW-0998">Cell outer membrane</keyword>
<feature type="domain" description="ShlB POTRA" evidence="12">
    <location>
        <begin position="156"/>
        <end position="210"/>
    </location>
</feature>
<dbReference type="Gene3D" id="2.40.160.50">
    <property type="entry name" value="membrane protein fhac: a member of the omp85/tpsb transporter family"/>
    <property type="match status" value="1"/>
</dbReference>
<keyword evidence="3" id="KW-1134">Transmembrane beta strand</keyword>
<sequence length="568" mass="62532">MGTRILRMPWALLLSLAPVVPALPQPLPDAAAQEHLRQQERERVLREQQEAAPDVRLPPSQAPPPGRLPTDDTPCLRITRIRLDGEYAARFAWALKAADPTDDPATGRCLGARGINGVMARVQNAIVARGFVTTRVLAAPQDLNAGVLTLTLVPGRIRAIRYAAGTSRKATAWNAVPARRGDLLDLRDIEQALENFKRVPTVEADIRIVPAEGEDAGPGESDLVIAWRQRSPPVRLSVFLDDAGSKATGRLQGGLTLSLDDLLMWNDLFYAYVNHDVFNGKGKGTRAYTAHYSVPYGYWTLGATASAYDYRQTVAGYSQRYRYSGTSSNAEVRLSRLIHRDATRKTALYLRAWMRTSSNFIDDTEIAVQRRRSGGWELGLTHREYLGASTLDASLSYRRGTGAFHAMTAPEEAFGEGTSRMQVISADAQLTLPLRLGTQHVRYIGSWRAQWNRTPLVPQDRFSIGGRYTVRGFSGELTLMGDRGWVWRNELGLLLGAGQELYVGADYGHVGGPSTRWLPGRDLAGAVIGLRGGVKGFHWDLFAGTPLFRPGGFRTDAFTTGFSLSWSL</sequence>
<feature type="domain" description="Polypeptide-transport-associated ShlB-type" evidence="11">
    <location>
        <begin position="77"/>
        <end position="155"/>
    </location>
</feature>
<dbReference type="AlphaFoldDB" id="A0A261SNV2"/>
<feature type="region of interest" description="Disordered" evidence="8">
    <location>
        <begin position="31"/>
        <end position="73"/>
    </location>
</feature>
<dbReference type="GO" id="GO:0008320">
    <property type="term" value="F:protein transmembrane transporter activity"/>
    <property type="evidence" value="ECO:0007669"/>
    <property type="project" value="TreeGrafter"/>
</dbReference>
<keyword evidence="9" id="KW-0732">Signal</keyword>
<evidence type="ECO:0000256" key="7">
    <source>
        <dbReference type="ARBA" id="ARBA00023237"/>
    </source>
</evidence>
<name>A0A261SNV2_9BORD</name>
<comment type="subcellular location">
    <subcellularLocation>
        <location evidence="1">Cell outer membrane</location>
    </subcellularLocation>
</comment>
<evidence type="ECO:0000256" key="9">
    <source>
        <dbReference type="SAM" id="SignalP"/>
    </source>
</evidence>
<dbReference type="PANTHER" id="PTHR34597">
    <property type="entry name" value="SLR1661 PROTEIN"/>
    <property type="match status" value="1"/>
</dbReference>
<dbReference type="InterPro" id="IPR005565">
    <property type="entry name" value="Hemolysn_activator_HlyB_C"/>
</dbReference>
<dbReference type="PIRSF" id="PIRSF029745">
    <property type="entry name" value="FhaC"/>
    <property type="match status" value="1"/>
</dbReference>
<dbReference type="InterPro" id="IPR051544">
    <property type="entry name" value="TPS_OM_transporter"/>
</dbReference>
<evidence type="ECO:0000256" key="3">
    <source>
        <dbReference type="ARBA" id="ARBA00022452"/>
    </source>
</evidence>
<evidence type="ECO:0000259" key="11">
    <source>
        <dbReference type="Pfam" id="PF08479"/>
    </source>
</evidence>
<dbReference type="GO" id="GO:0098046">
    <property type="term" value="C:type V protein secretion system complex"/>
    <property type="evidence" value="ECO:0007669"/>
    <property type="project" value="TreeGrafter"/>
</dbReference>
<dbReference type="InterPro" id="IPR027282">
    <property type="entry name" value="TPS"/>
</dbReference>
<evidence type="ECO:0000256" key="5">
    <source>
        <dbReference type="ARBA" id="ARBA00023065"/>
    </source>
</evidence>
<evidence type="ECO:0000256" key="2">
    <source>
        <dbReference type="ARBA" id="ARBA00009055"/>
    </source>
</evidence>
<keyword evidence="4" id="KW-0812">Transmembrane</keyword>
<evidence type="ECO:0000256" key="8">
    <source>
        <dbReference type="SAM" id="MobiDB-lite"/>
    </source>
</evidence>
<evidence type="ECO:0000256" key="6">
    <source>
        <dbReference type="ARBA" id="ARBA00023136"/>
    </source>
</evidence>
<reference evidence="13 14" key="1">
    <citation type="submission" date="2017-05" db="EMBL/GenBank/DDBJ databases">
        <title>Complete and WGS of Bordetella genogroups.</title>
        <authorList>
            <person name="Spilker T."/>
            <person name="LiPuma J."/>
        </authorList>
    </citation>
    <scope>NUCLEOTIDE SEQUENCE [LARGE SCALE GENOMIC DNA]</scope>
    <source>
        <strain evidence="13 14">AU17610</strain>
    </source>
</reference>
<dbReference type="EMBL" id="NEVL01000002">
    <property type="protein sequence ID" value="OZI39064.1"/>
    <property type="molecule type" value="Genomic_DNA"/>
</dbReference>
<dbReference type="GO" id="GO:0006811">
    <property type="term" value="P:monoatomic ion transport"/>
    <property type="evidence" value="ECO:0007669"/>
    <property type="project" value="UniProtKB-KW"/>
</dbReference>
<protein>
    <recommendedName>
        <fullName evidence="15">ShlB/FhaC/HecB family hemolysin secretion/activation protein</fullName>
    </recommendedName>
</protein>
<gene>
    <name evidence="13" type="ORF">CEG14_05910</name>
</gene>
<dbReference type="FunFam" id="2.40.160.50:FF:000009">
    <property type="entry name" value="Putative hemolysin activator protein"/>
    <property type="match status" value="1"/>
</dbReference>
<evidence type="ECO:0000256" key="4">
    <source>
        <dbReference type="ARBA" id="ARBA00022692"/>
    </source>
</evidence>
<dbReference type="Proteomes" id="UP000217005">
    <property type="component" value="Unassembled WGS sequence"/>
</dbReference>